<evidence type="ECO:0000256" key="4">
    <source>
        <dbReference type="ARBA" id="ARBA00023163"/>
    </source>
</evidence>
<dbReference type="Pfam" id="PF13411">
    <property type="entry name" value="MerR_1"/>
    <property type="match status" value="1"/>
</dbReference>
<comment type="caution">
    <text evidence="6">The sequence shown here is derived from an EMBL/GenBank/DDBJ whole genome shotgun (WGS) entry which is preliminary data.</text>
</comment>
<dbReference type="Gene3D" id="1.10.1660.10">
    <property type="match status" value="1"/>
</dbReference>
<evidence type="ECO:0000256" key="2">
    <source>
        <dbReference type="ARBA" id="ARBA00023015"/>
    </source>
</evidence>
<dbReference type="Proteomes" id="UP001158049">
    <property type="component" value="Unassembled WGS sequence"/>
</dbReference>
<dbReference type="InterPro" id="IPR009061">
    <property type="entry name" value="DNA-bd_dom_put_sf"/>
</dbReference>
<dbReference type="SMART" id="SM00422">
    <property type="entry name" value="HTH_MERR"/>
    <property type="match status" value="1"/>
</dbReference>
<dbReference type="PANTHER" id="PTHR30204:SF69">
    <property type="entry name" value="MERR-FAMILY TRANSCRIPTIONAL REGULATOR"/>
    <property type="match status" value="1"/>
</dbReference>
<dbReference type="RefSeq" id="WP_283445339.1">
    <property type="nucleotide sequence ID" value="NZ_FXUL01000032.1"/>
</dbReference>
<dbReference type="PANTHER" id="PTHR30204">
    <property type="entry name" value="REDOX-CYCLING DRUG-SENSING TRANSCRIPTIONAL ACTIVATOR SOXR"/>
    <property type="match status" value="1"/>
</dbReference>
<protein>
    <submittedName>
        <fullName evidence="6">MerR HTH family regulatory protein</fullName>
    </submittedName>
</protein>
<dbReference type="EMBL" id="FXUL01000032">
    <property type="protein sequence ID" value="SMP79736.1"/>
    <property type="molecule type" value="Genomic_DNA"/>
</dbReference>
<evidence type="ECO:0000256" key="3">
    <source>
        <dbReference type="ARBA" id="ARBA00023125"/>
    </source>
</evidence>
<evidence type="ECO:0000313" key="7">
    <source>
        <dbReference type="Proteomes" id="UP001158049"/>
    </source>
</evidence>
<sequence>MLALIKTDNAMLTIHQLAEAANVTVATVRYFQRNGLLEKSPRRLPGTAGYTQQHVFRVQFIKRALALGFTLEEITEHMAAQGPHWRGEMRELVVKKAASAVDRIEGLPEPGE</sequence>
<name>A0ABY1QTI9_9BURK</name>
<keyword evidence="1" id="KW-0678">Repressor</keyword>
<dbReference type="InterPro" id="IPR047057">
    <property type="entry name" value="MerR_fam"/>
</dbReference>
<dbReference type="InterPro" id="IPR000551">
    <property type="entry name" value="MerR-type_HTH_dom"/>
</dbReference>
<feature type="domain" description="HTH merR-type" evidence="5">
    <location>
        <begin position="11"/>
        <end position="80"/>
    </location>
</feature>
<dbReference type="SUPFAM" id="SSF46955">
    <property type="entry name" value="Putative DNA-binding domain"/>
    <property type="match status" value="1"/>
</dbReference>
<evidence type="ECO:0000313" key="6">
    <source>
        <dbReference type="EMBL" id="SMP79736.1"/>
    </source>
</evidence>
<keyword evidence="3" id="KW-0238">DNA-binding</keyword>
<accession>A0ABY1QTI9</accession>
<reference evidence="6 7" key="1">
    <citation type="submission" date="2017-05" db="EMBL/GenBank/DDBJ databases">
        <authorList>
            <person name="Varghese N."/>
            <person name="Submissions S."/>
        </authorList>
    </citation>
    <scope>NUCLEOTIDE SEQUENCE [LARGE SCALE GENOMIC DNA]</scope>
    <source>
        <strain evidence="6 7">DSM 26001</strain>
    </source>
</reference>
<keyword evidence="4" id="KW-0804">Transcription</keyword>
<keyword evidence="7" id="KW-1185">Reference proteome</keyword>
<dbReference type="PRINTS" id="PR00040">
    <property type="entry name" value="HTHMERR"/>
</dbReference>
<organism evidence="6 7">
    <name type="scientific">Noviherbaspirillum suwonense</name>
    <dbReference type="NCBI Taxonomy" id="1224511"/>
    <lineage>
        <taxon>Bacteria</taxon>
        <taxon>Pseudomonadati</taxon>
        <taxon>Pseudomonadota</taxon>
        <taxon>Betaproteobacteria</taxon>
        <taxon>Burkholderiales</taxon>
        <taxon>Oxalobacteraceae</taxon>
        <taxon>Noviherbaspirillum</taxon>
    </lineage>
</organism>
<proteinExistence type="predicted"/>
<dbReference type="PROSITE" id="PS50937">
    <property type="entry name" value="HTH_MERR_2"/>
    <property type="match status" value="1"/>
</dbReference>
<evidence type="ECO:0000259" key="5">
    <source>
        <dbReference type="PROSITE" id="PS50937"/>
    </source>
</evidence>
<gene>
    <name evidence="6" type="ORF">SAMN06295970_13248</name>
</gene>
<keyword evidence="2" id="KW-0805">Transcription regulation</keyword>
<evidence type="ECO:0000256" key="1">
    <source>
        <dbReference type="ARBA" id="ARBA00022491"/>
    </source>
</evidence>